<evidence type="ECO:0000256" key="1">
    <source>
        <dbReference type="ARBA" id="ARBA00022729"/>
    </source>
</evidence>
<dbReference type="SUPFAM" id="SSF50685">
    <property type="entry name" value="Barwin-like endoglucanases"/>
    <property type="match status" value="1"/>
</dbReference>
<name>A0A9P5H093_9HYPO</name>
<keyword evidence="1 2" id="KW-0732">Signal</keyword>
<dbReference type="Pfam" id="PF03330">
    <property type="entry name" value="DPBB_1"/>
    <property type="match status" value="1"/>
</dbReference>
<evidence type="ECO:0000313" key="5">
    <source>
        <dbReference type="Proteomes" id="UP000722485"/>
    </source>
</evidence>
<dbReference type="PANTHER" id="PTHR31836:SF28">
    <property type="entry name" value="SRCR DOMAIN-CONTAINING PROTEIN-RELATED"/>
    <property type="match status" value="1"/>
</dbReference>
<gene>
    <name evidence="4" type="ORF">G7Z17_g13289</name>
</gene>
<feature type="chain" id="PRO_5040329765" description="RlpA-like protein double-psi beta-barrel domain-containing protein" evidence="2">
    <location>
        <begin position="20"/>
        <end position="124"/>
    </location>
</feature>
<reference evidence="4" key="1">
    <citation type="submission" date="2020-03" db="EMBL/GenBank/DDBJ databases">
        <title>Draft Genome Sequence of Cylindrodendrum hubeiense.</title>
        <authorList>
            <person name="Buettner E."/>
            <person name="Kellner H."/>
        </authorList>
    </citation>
    <scope>NUCLEOTIDE SEQUENCE</scope>
    <source>
        <strain evidence="4">IHI 201604</strain>
    </source>
</reference>
<keyword evidence="5" id="KW-1185">Reference proteome</keyword>
<accession>A0A9P5H093</accession>
<feature type="signal peptide" evidence="2">
    <location>
        <begin position="1"/>
        <end position="19"/>
    </location>
</feature>
<comment type="caution">
    <text evidence="4">The sequence shown here is derived from an EMBL/GenBank/DDBJ whole genome shotgun (WGS) entry which is preliminary data.</text>
</comment>
<evidence type="ECO:0000256" key="2">
    <source>
        <dbReference type="SAM" id="SignalP"/>
    </source>
</evidence>
<dbReference type="Proteomes" id="UP000722485">
    <property type="component" value="Unassembled WGS sequence"/>
</dbReference>
<evidence type="ECO:0000259" key="3">
    <source>
        <dbReference type="Pfam" id="PF03330"/>
    </source>
</evidence>
<dbReference type="EMBL" id="JAANBB010000742">
    <property type="protein sequence ID" value="KAF7534938.1"/>
    <property type="molecule type" value="Genomic_DNA"/>
</dbReference>
<protein>
    <recommendedName>
        <fullName evidence="3">RlpA-like protein double-psi beta-barrel domain-containing protein</fullName>
    </recommendedName>
</protein>
<dbReference type="OrthoDB" id="406505at2759"/>
<dbReference type="CDD" id="cd22191">
    <property type="entry name" value="DPBB_RlpA_EXP_N-like"/>
    <property type="match status" value="1"/>
</dbReference>
<dbReference type="InterPro" id="IPR051477">
    <property type="entry name" value="Expansin_CellWall"/>
</dbReference>
<feature type="domain" description="RlpA-like protein double-psi beta-barrel" evidence="3">
    <location>
        <begin position="31"/>
        <end position="107"/>
    </location>
</feature>
<evidence type="ECO:0000313" key="4">
    <source>
        <dbReference type="EMBL" id="KAF7534938.1"/>
    </source>
</evidence>
<dbReference type="InterPro" id="IPR009009">
    <property type="entry name" value="RlpA-like_DPBB"/>
</dbReference>
<dbReference type="InterPro" id="IPR036908">
    <property type="entry name" value="RlpA-like_sf"/>
</dbReference>
<organism evidence="4 5">
    <name type="scientific">Cylindrodendrum hubeiense</name>
    <dbReference type="NCBI Taxonomy" id="595255"/>
    <lineage>
        <taxon>Eukaryota</taxon>
        <taxon>Fungi</taxon>
        <taxon>Dikarya</taxon>
        <taxon>Ascomycota</taxon>
        <taxon>Pezizomycotina</taxon>
        <taxon>Sordariomycetes</taxon>
        <taxon>Hypocreomycetidae</taxon>
        <taxon>Hypocreales</taxon>
        <taxon>Nectriaceae</taxon>
        <taxon>Cylindrodendrum</taxon>
    </lineage>
</organism>
<dbReference type="AlphaFoldDB" id="A0A9P5H093"/>
<dbReference type="Gene3D" id="2.40.40.10">
    <property type="entry name" value="RlpA-like domain"/>
    <property type="match status" value="1"/>
</dbReference>
<dbReference type="PANTHER" id="PTHR31836">
    <property type="match status" value="1"/>
</dbReference>
<proteinExistence type="predicted"/>
<sequence length="124" mass="12928">MSALLTTVLLALALPFTHAAPSKLHVRSSSGDLTYYHPNVGLGACGKQYSDSSLVAAVSAELYDAIKPCGRSIRVTGPGGTVDVAVVDRCEGCAYSDLDLSPAAFNQAVGELGLGRKTGTWEWI</sequence>